<dbReference type="GeneID" id="54588122"/>
<name>A0A6A6HRY1_9PLEO</name>
<evidence type="ECO:0000313" key="2">
    <source>
        <dbReference type="EMBL" id="KAF2240210.1"/>
    </source>
</evidence>
<sequence>MARGYAKLIVHIFKGIRGRVRAEISSLLDSRPELREQIQREIHSFADELMDAYMLDAAQGLMDGMDDDNGSQSSQFEPFAEVTALSPPVVFENTEPCLSVGGVAADASLSPSARPIHEVVSFGRSRINEAVLDIPERGKTPEPTPKHQVLVTPDVGETCSSSDLNQRLDVTPESTHQNSSSTVAQASLNESPSDRRNRWASNKDQQSLSPDIYASEVTDEQRSPISRGPFCNRRESVKTVKSHN</sequence>
<proteinExistence type="predicted"/>
<feature type="region of interest" description="Disordered" evidence="1">
    <location>
        <begin position="171"/>
        <end position="244"/>
    </location>
</feature>
<reference evidence="2" key="1">
    <citation type="journal article" date="2020" name="Stud. Mycol.">
        <title>101 Dothideomycetes genomes: a test case for predicting lifestyles and emergence of pathogens.</title>
        <authorList>
            <person name="Haridas S."/>
            <person name="Albert R."/>
            <person name="Binder M."/>
            <person name="Bloem J."/>
            <person name="Labutti K."/>
            <person name="Salamov A."/>
            <person name="Andreopoulos B."/>
            <person name="Baker S."/>
            <person name="Barry K."/>
            <person name="Bills G."/>
            <person name="Bluhm B."/>
            <person name="Cannon C."/>
            <person name="Castanera R."/>
            <person name="Culley D."/>
            <person name="Daum C."/>
            <person name="Ezra D."/>
            <person name="Gonzalez J."/>
            <person name="Henrissat B."/>
            <person name="Kuo A."/>
            <person name="Liang C."/>
            <person name="Lipzen A."/>
            <person name="Lutzoni F."/>
            <person name="Magnuson J."/>
            <person name="Mondo S."/>
            <person name="Nolan M."/>
            <person name="Ohm R."/>
            <person name="Pangilinan J."/>
            <person name="Park H.-J."/>
            <person name="Ramirez L."/>
            <person name="Alfaro M."/>
            <person name="Sun H."/>
            <person name="Tritt A."/>
            <person name="Yoshinaga Y."/>
            <person name="Zwiers L.-H."/>
            <person name="Turgeon B."/>
            <person name="Goodwin S."/>
            <person name="Spatafora J."/>
            <person name="Crous P."/>
            <person name="Grigoriev I."/>
        </authorList>
    </citation>
    <scope>NUCLEOTIDE SEQUENCE</scope>
    <source>
        <strain evidence="2">CBS 122368</strain>
    </source>
</reference>
<feature type="compositionally biased region" description="Polar residues" evidence="1">
    <location>
        <begin position="172"/>
        <end position="191"/>
    </location>
</feature>
<feature type="compositionally biased region" description="Polar residues" evidence="1">
    <location>
        <begin position="199"/>
        <end position="209"/>
    </location>
</feature>
<evidence type="ECO:0000256" key="1">
    <source>
        <dbReference type="SAM" id="MobiDB-lite"/>
    </source>
</evidence>
<evidence type="ECO:0000313" key="3">
    <source>
        <dbReference type="Proteomes" id="UP000800094"/>
    </source>
</evidence>
<keyword evidence="3" id="KW-1185">Reference proteome</keyword>
<dbReference type="RefSeq" id="XP_033675214.1">
    <property type="nucleotide sequence ID" value="XM_033834792.1"/>
</dbReference>
<organism evidence="2 3">
    <name type="scientific">Trematosphaeria pertusa</name>
    <dbReference type="NCBI Taxonomy" id="390896"/>
    <lineage>
        <taxon>Eukaryota</taxon>
        <taxon>Fungi</taxon>
        <taxon>Dikarya</taxon>
        <taxon>Ascomycota</taxon>
        <taxon>Pezizomycotina</taxon>
        <taxon>Dothideomycetes</taxon>
        <taxon>Pleosporomycetidae</taxon>
        <taxon>Pleosporales</taxon>
        <taxon>Massarineae</taxon>
        <taxon>Trematosphaeriaceae</taxon>
        <taxon>Trematosphaeria</taxon>
    </lineage>
</organism>
<dbReference type="Proteomes" id="UP000800094">
    <property type="component" value="Unassembled WGS sequence"/>
</dbReference>
<accession>A0A6A6HRY1</accession>
<dbReference type="EMBL" id="ML987228">
    <property type="protein sequence ID" value="KAF2240210.1"/>
    <property type="molecule type" value="Genomic_DNA"/>
</dbReference>
<protein>
    <submittedName>
        <fullName evidence="2">Uncharacterized protein</fullName>
    </submittedName>
</protein>
<gene>
    <name evidence="2" type="ORF">BU26DRAFT_591289</name>
</gene>
<dbReference type="AlphaFoldDB" id="A0A6A6HRY1"/>